<proteinExistence type="predicted"/>
<reference evidence="4" key="2">
    <citation type="submission" date="2023-01" db="EMBL/GenBank/DDBJ databases">
        <authorList>
            <person name="Sun Q."/>
            <person name="Evtushenko L."/>
        </authorList>
    </citation>
    <scope>NUCLEOTIDE SEQUENCE</scope>
    <source>
        <strain evidence="4">VKM Ac-1447</strain>
    </source>
</reference>
<dbReference type="PANTHER" id="PTHR22789">
    <property type="entry name" value="FUCULOSE PHOSPHATE ALDOLASE"/>
    <property type="match status" value="1"/>
</dbReference>
<evidence type="ECO:0000313" key="4">
    <source>
        <dbReference type="EMBL" id="GLJ80187.1"/>
    </source>
</evidence>
<dbReference type="Proteomes" id="UP001142317">
    <property type="component" value="Unassembled WGS sequence"/>
</dbReference>
<evidence type="ECO:0000313" key="5">
    <source>
        <dbReference type="Proteomes" id="UP001142317"/>
    </source>
</evidence>
<dbReference type="GO" id="GO:0019323">
    <property type="term" value="P:pentose catabolic process"/>
    <property type="evidence" value="ECO:0007669"/>
    <property type="project" value="TreeGrafter"/>
</dbReference>
<dbReference type="Pfam" id="PF00596">
    <property type="entry name" value="Aldolase_II"/>
    <property type="match status" value="1"/>
</dbReference>
<dbReference type="SUPFAM" id="SSF53639">
    <property type="entry name" value="AraD/HMP-PK domain-like"/>
    <property type="match status" value="1"/>
</dbReference>
<dbReference type="AlphaFoldDB" id="A0A9W6HHZ5"/>
<dbReference type="SMART" id="SM01007">
    <property type="entry name" value="Aldolase_II"/>
    <property type="match status" value="1"/>
</dbReference>
<keyword evidence="2" id="KW-0456">Lyase</keyword>
<dbReference type="GO" id="GO:0046872">
    <property type="term" value="F:metal ion binding"/>
    <property type="evidence" value="ECO:0007669"/>
    <property type="project" value="UniProtKB-KW"/>
</dbReference>
<dbReference type="PANTHER" id="PTHR22789:SF0">
    <property type="entry name" value="3-OXO-TETRONATE 4-PHOSPHATE DECARBOXYLASE-RELATED"/>
    <property type="match status" value="1"/>
</dbReference>
<sequence length="215" mass="22450">MNAADALIQAGRALVEAGLSPGSSGNVSIRTGDRVLMSGTGTRLGALEPTDLAELSLDGTHVGGARPSKEVSLHLALYAKNPTHTAVVHVHSPSAVALSCLEPWSEHSAVPPLTPYALMRVGQVPLLDFVPPGDPAMGELITGSRHPFRAALLANHGAVVSGEDAPTAVDSTIELEEACRIALMTLGAPRRLIAADQVAAITQRWNMPWTDDAHQ</sequence>
<feature type="domain" description="Class II aldolase/adducin N-terminal" evidence="3">
    <location>
        <begin position="5"/>
        <end position="183"/>
    </location>
</feature>
<gene>
    <name evidence="4" type="ORF">GCM10017586_18700</name>
</gene>
<evidence type="ECO:0000259" key="3">
    <source>
        <dbReference type="SMART" id="SM01007"/>
    </source>
</evidence>
<accession>A0A9W6HHZ5</accession>
<name>A0A9W6HHZ5_9MICO</name>
<dbReference type="InterPro" id="IPR050197">
    <property type="entry name" value="Aldolase_class_II_sugar_metab"/>
</dbReference>
<dbReference type="Gene3D" id="3.40.225.10">
    <property type="entry name" value="Class II aldolase/adducin N-terminal domain"/>
    <property type="match status" value="1"/>
</dbReference>
<evidence type="ECO:0000256" key="1">
    <source>
        <dbReference type="ARBA" id="ARBA00022723"/>
    </source>
</evidence>
<comment type="caution">
    <text evidence="4">The sequence shown here is derived from an EMBL/GenBank/DDBJ whole genome shotgun (WGS) entry which is preliminary data.</text>
</comment>
<dbReference type="GO" id="GO:0016832">
    <property type="term" value="F:aldehyde-lyase activity"/>
    <property type="evidence" value="ECO:0007669"/>
    <property type="project" value="TreeGrafter"/>
</dbReference>
<dbReference type="InterPro" id="IPR036409">
    <property type="entry name" value="Aldolase_II/adducin_N_sf"/>
</dbReference>
<organism evidence="4 5">
    <name type="scientific">Microbacterium imperiale</name>
    <dbReference type="NCBI Taxonomy" id="33884"/>
    <lineage>
        <taxon>Bacteria</taxon>
        <taxon>Bacillati</taxon>
        <taxon>Actinomycetota</taxon>
        <taxon>Actinomycetes</taxon>
        <taxon>Micrococcales</taxon>
        <taxon>Microbacteriaceae</taxon>
        <taxon>Microbacterium</taxon>
    </lineage>
</organism>
<evidence type="ECO:0000256" key="2">
    <source>
        <dbReference type="ARBA" id="ARBA00023239"/>
    </source>
</evidence>
<dbReference type="InterPro" id="IPR001303">
    <property type="entry name" value="Aldolase_II/adducin_N"/>
</dbReference>
<reference evidence="4" key="1">
    <citation type="journal article" date="2014" name="Int. J. Syst. Evol. Microbiol.">
        <title>Complete genome sequence of Corynebacterium casei LMG S-19264T (=DSM 44701T), isolated from a smear-ripened cheese.</title>
        <authorList>
            <consortium name="US DOE Joint Genome Institute (JGI-PGF)"/>
            <person name="Walter F."/>
            <person name="Albersmeier A."/>
            <person name="Kalinowski J."/>
            <person name="Ruckert C."/>
        </authorList>
    </citation>
    <scope>NUCLEOTIDE SEQUENCE</scope>
    <source>
        <strain evidence="4">VKM Ac-1447</strain>
    </source>
</reference>
<dbReference type="GO" id="GO:0005829">
    <property type="term" value="C:cytosol"/>
    <property type="evidence" value="ECO:0007669"/>
    <property type="project" value="TreeGrafter"/>
</dbReference>
<keyword evidence="5" id="KW-1185">Reference proteome</keyword>
<dbReference type="EMBL" id="BSEO01000014">
    <property type="protein sequence ID" value="GLJ80187.1"/>
    <property type="molecule type" value="Genomic_DNA"/>
</dbReference>
<dbReference type="RefSeq" id="WP_210006463.1">
    <property type="nucleotide sequence ID" value="NZ_BSEO01000014.1"/>
</dbReference>
<keyword evidence="1" id="KW-0479">Metal-binding</keyword>
<protein>
    <submittedName>
        <fullName evidence="4">Class II aldolase</fullName>
    </submittedName>
</protein>